<dbReference type="Gene3D" id="3.30.1370.120">
    <property type="match status" value="1"/>
</dbReference>
<organism evidence="6 7">
    <name type="scientific">Adhaeribacter soli</name>
    <dbReference type="NCBI Taxonomy" id="2607655"/>
    <lineage>
        <taxon>Bacteria</taxon>
        <taxon>Pseudomonadati</taxon>
        <taxon>Bacteroidota</taxon>
        <taxon>Cytophagia</taxon>
        <taxon>Cytophagales</taxon>
        <taxon>Hymenobacteraceae</taxon>
        <taxon>Adhaeribacter</taxon>
    </lineage>
</organism>
<comment type="subcellular location">
    <subcellularLocation>
        <location evidence="1">Membrane</location>
    </subcellularLocation>
</comment>
<dbReference type="EMBL" id="VTWT01000016">
    <property type="protein sequence ID" value="KAA9324916.1"/>
    <property type="molecule type" value="Genomic_DNA"/>
</dbReference>
<gene>
    <name evidence="6" type="ORF">F0P94_19515</name>
</gene>
<evidence type="ECO:0000259" key="5">
    <source>
        <dbReference type="Pfam" id="PF00263"/>
    </source>
</evidence>
<evidence type="ECO:0000313" key="6">
    <source>
        <dbReference type="EMBL" id="KAA9324916.1"/>
    </source>
</evidence>
<evidence type="ECO:0000313" key="7">
    <source>
        <dbReference type="Proteomes" id="UP000326570"/>
    </source>
</evidence>
<keyword evidence="3" id="KW-0472">Membrane</keyword>
<dbReference type="AlphaFoldDB" id="A0A5N1IIE9"/>
<dbReference type="GO" id="GO:0015627">
    <property type="term" value="C:type II protein secretion system complex"/>
    <property type="evidence" value="ECO:0007669"/>
    <property type="project" value="TreeGrafter"/>
</dbReference>
<protein>
    <submittedName>
        <fullName evidence="6">General secretion pathway protein GspD</fullName>
    </submittedName>
</protein>
<comment type="caution">
    <text evidence="6">The sequence shown here is derived from an EMBL/GenBank/DDBJ whole genome shotgun (WGS) entry which is preliminary data.</text>
</comment>
<dbReference type="Gene3D" id="3.55.50.30">
    <property type="match status" value="1"/>
</dbReference>
<dbReference type="GO" id="GO:0009306">
    <property type="term" value="P:protein secretion"/>
    <property type="evidence" value="ECO:0007669"/>
    <property type="project" value="InterPro"/>
</dbReference>
<accession>A0A5N1IIE9</accession>
<reference evidence="6 7" key="1">
    <citation type="submission" date="2019-09" db="EMBL/GenBank/DDBJ databases">
        <title>Genome sequence of Adhaeribacter sp. M2.</title>
        <authorList>
            <person name="Srinivasan S."/>
        </authorList>
    </citation>
    <scope>NUCLEOTIDE SEQUENCE [LARGE SCALE GENOMIC DNA]</scope>
    <source>
        <strain evidence="6 7">M2</strain>
    </source>
</reference>
<dbReference type="InterPro" id="IPR038591">
    <property type="entry name" value="NolW-like_sf"/>
</dbReference>
<dbReference type="PANTHER" id="PTHR30332">
    <property type="entry name" value="PROBABLE GENERAL SECRETION PATHWAY PROTEIN D"/>
    <property type="match status" value="1"/>
</dbReference>
<evidence type="ECO:0000256" key="4">
    <source>
        <dbReference type="RuleBase" id="RU004003"/>
    </source>
</evidence>
<dbReference type="InterPro" id="IPR004846">
    <property type="entry name" value="T2SS/T3SS_dom"/>
</dbReference>
<evidence type="ECO:0000256" key="2">
    <source>
        <dbReference type="ARBA" id="ARBA00022729"/>
    </source>
</evidence>
<keyword evidence="2" id="KW-0732">Signal</keyword>
<dbReference type="GO" id="GO:0016020">
    <property type="term" value="C:membrane"/>
    <property type="evidence" value="ECO:0007669"/>
    <property type="project" value="UniProtKB-SubCell"/>
</dbReference>
<dbReference type="Proteomes" id="UP000326570">
    <property type="component" value="Unassembled WGS sequence"/>
</dbReference>
<evidence type="ECO:0000256" key="1">
    <source>
        <dbReference type="ARBA" id="ARBA00004370"/>
    </source>
</evidence>
<name>A0A5N1IIE9_9BACT</name>
<dbReference type="InterPro" id="IPR001775">
    <property type="entry name" value="GspD/PilQ"/>
</dbReference>
<dbReference type="PRINTS" id="PR00811">
    <property type="entry name" value="BCTERIALGSPD"/>
</dbReference>
<evidence type="ECO:0000256" key="3">
    <source>
        <dbReference type="ARBA" id="ARBA00023136"/>
    </source>
</evidence>
<keyword evidence="7" id="KW-1185">Reference proteome</keyword>
<dbReference type="InterPro" id="IPR050810">
    <property type="entry name" value="Bact_Secretion_Sys_Channel"/>
</dbReference>
<sequence length="661" mass="73472">MLLNYLSRERHLSKKFFRCFFTFNILLLLFSTVLLQEASGQVREGQRIRQVEQELKVLADSTVKGLNEPATISVSNMSIQEFLRGLAETHTLNISIDAGLDFRITNNFTNVKVLNLLIFLIREYGLEVQITGNIISFYKYNAPPEVKRPVPGKRLRLNYNREGDLFTADLSQDSLRAFAKQATQLTKRNIILASGLQDKLITGYVEGMPLDAALDRLAYANNLVLFRSEKDGAFILQEGGKAADQGNNQFNRNSYQAAGGSSGISALNISNGKNGKKLIELDAVNVPITDLINEISNKAAVGFMLFSPIQGNTTTKVKDVSYEELLSFLLQGTTHTYKQSENVFLIGSRNSEGFRSTRVFKMHYRPAEKLDEIIPVELKKGIEIKVFNELNSLILSGGAQQIEEITDFLKAIDEPVKNVLIEVMVVELRRGHTVKTGIKAGLGDSAVATSGQVFPALDMTIGSKGINDFLEKLNAKGWINIGKVTPNFYMTLQALENNNHIDIRSTPKLSTLNGHEAKLTIGQTVYYQEQNQVITGGVTPITSVTQQFKQVSADLNIKINPMVSGDEHITLKIDAEFSDFIPATIQGAPPGNTTRQFTSMIRVRNEEMIVLGGLEEVSRSKSGSGVPILSRIPILRWLFSSRSDEKRKNKLVVFIKPTLLY</sequence>
<dbReference type="Pfam" id="PF00263">
    <property type="entry name" value="Secretin"/>
    <property type="match status" value="1"/>
</dbReference>
<dbReference type="PANTHER" id="PTHR30332:SF24">
    <property type="entry name" value="SECRETIN GSPD-RELATED"/>
    <property type="match status" value="1"/>
</dbReference>
<feature type="domain" description="Type II/III secretion system secretin-like" evidence="5">
    <location>
        <begin position="494"/>
        <end position="660"/>
    </location>
</feature>
<comment type="similarity">
    <text evidence="4">Belongs to the bacterial secretin family.</text>
</comment>
<proteinExistence type="inferred from homology"/>